<keyword evidence="2 10" id="KW-0489">Methyltransferase</keyword>
<dbReference type="InterPro" id="IPR049560">
    <property type="entry name" value="MeTrfase_RsmB-F_NOP2_cat"/>
</dbReference>
<gene>
    <name evidence="13" type="ORF">Ae201684_013664</name>
</gene>
<evidence type="ECO:0000256" key="5">
    <source>
        <dbReference type="ARBA" id="ARBA00022723"/>
    </source>
</evidence>
<dbReference type="Pfam" id="PF25376">
    <property type="entry name" value="Pre-PUA_NSUN2"/>
    <property type="match status" value="1"/>
</dbReference>
<dbReference type="InterPro" id="IPR001678">
    <property type="entry name" value="MeTrfase_RsmB-F_NOP2_dom"/>
</dbReference>
<comment type="similarity">
    <text evidence="1 10">Belongs to the class I-like SAM-binding methyltransferase superfamily. RsmB/NOP family.</text>
</comment>
<dbReference type="InterPro" id="IPR025829">
    <property type="entry name" value="Zn_knuckle_CX2CX3GHX4C"/>
</dbReference>
<dbReference type="GO" id="GO:0008173">
    <property type="term" value="F:RNA methyltransferase activity"/>
    <property type="evidence" value="ECO:0007669"/>
    <property type="project" value="InterPro"/>
</dbReference>
<dbReference type="PROSITE" id="PS01153">
    <property type="entry name" value="NOL1_NOP2_SUN"/>
    <property type="match status" value="1"/>
</dbReference>
<dbReference type="Proteomes" id="UP000481153">
    <property type="component" value="Unassembled WGS sequence"/>
</dbReference>
<comment type="caution">
    <text evidence="10">Lacks conserved residue(s) required for the propagation of feature annotation.</text>
</comment>
<evidence type="ECO:0000256" key="10">
    <source>
        <dbReference type="PROSITE-ProRule" id="PRU01023"/>
    </source>
</evidence>
<dbReference type="SUPFAM" id="SSF57756">
    <property type="entry name" value="Retrovirus zinc finger-like domains"/>
    <property type="match status" value="1"/>
</dbReference>
<keyword evidence="3 10" id="KW-0808">Transferase</keyword>
<dbReference type="GO" id="GO:0008270">
    <property type="term" value="F:zinc ion binding"/>
    <property type="evidence" value="ECO:0007669"/>
    <property type="project" value="UniProtKB-KW"/>
</dbReference>
<name>A0A6G0WN06_9STRA</name>
<keyword evidence="7" id="KW-0862">Zinc</keyword>
<evidence type="ECO:0000256" key="4">
    <source>
        <dbReference type="ARBA" id="ARBA00022691"/>
    </source>
</evidence>
<dbReference type="Pfam" id="PF13696">
    <property type="entry name" value="zf-CCHC_2"/>
    <property type="match status" value="1"/>
</dbReference>
<feature type="domain" description="CCHC-type" evidence="11">
    <location>
        <begin position="450"/>
        <end position="464"/>
    </location>
</feature>
<feature type="binding site" evidence="10">
    <location>
        <position position="189"/>
    </location>
    <ligand>
        <name>S-adenosyl-L-methionine</name>
        <dbReference type="ChEBI" id="CHEBI:59789"/>
    </ligand>
</feature>
<feature type="binding site" evidence="10">
    <location>
        <position position="242"/>
    </location>
    <ligand>
        <name>S-adenosyl-L-methionine</name>
        <dbReference type="ChEBI" id="CHEBI:59789"/>
    </ligand>
</feature>
<dbReference type="EMBL" id="VJMJ01000175">
    <property type="protein sequence ID" value="KAF0728706.1"/>
    <property type="molecule type" value="Genomic_DNA"/>
</dbReference>
<organism evidence="13 14">
    <name type="scientific">Aphanomyces euteiches</name>
    <dbReference type="NCBI Taxonomy" id="100861"/>
    <lineage>
        <taxon>Eukaryota</taxon>
        <taxon>Sar</taxon>
        <taxon>Stramenopiles</taxon>
        <taxon>Oomycota</taxon>
        <taxon>Saprolegniomycetes</taxon>
        <taxon>Saprolegniales</taxon>
        <taxon>Verrucalvaceae</taxon>
        <taxon>Aphanomyces</taxon>
    </lineage>
</organism>
<sequence>MLRLTSIRHMTTFRETRFAQYYVAQKVFPEDQVDDVIATLRTPLPSCFRINPNAPNFASIHEALRSEFQFSKDSIQYKEAPVTPPRELTWFPREYGSAWQLECGKAILAKLAKENKLFRDLHQFLILHTSAGSMTRQEAVSMIPTLFLDVQPGQRVLDMCAAPGSKTSQILETLLRGSSTQDGFVVANDASEKRGYMLAHQMMRLGLMSAVVTCHPGQLFPGLYNDDGMLETTNAFDRVLCDVPCTGDGTLRKNENIWRRWHVGDALTLHPTQLEIALRGAALLRVGGKMVYSTCSFNPIENEAVVAELIRRSDGALRLVPASLPGLIHRPGLSSWNVAWQSKTKSKKLRKQSDKNQPQEEDPLVWFTSFSKDIPAHVRGYRVTHSMFPPSDSSIHLEHCLRFLPHDQNTGGFFVAVLEKVAPLPGLDQQGLPAFEVNSPLGPKCYRYVCRLCGESGHYIQDCKLSKKSLAKQEQETPSSTPDDVDATPSDDIGVLEPLPTAVWEFLRDFYGLPPTFPNERLFARSHGTGIVSYVNAAVQTSCLAGPDLNLINTGVKIFTKFSTSQFKGYRPAQEGLEILVPFLGKRKVHVGWREFQSLVHMTSTRLFTDMEEATHAKFDHLTVGPAVVVLKSTAEDAPCIALAIWVGHASLSKLVSTADLNILDHDLETLDASQYEP</sequence>
<dbReference type="InterPro" id="IPR023267">
    <property type="entry name" value="RCMT"/>
</dbReference>
<dbReference type="PANTHER" id="PTHR22808">
    <property type="entry name" value="NCL1 YEAST -RELATED NOL1/NOP2/FMU SUN DOMAIN-CONTAINING"/>
    <property type="match status" value="1"/>
</dbReference>
<feature type="active site" description="Nucleophile" evidence="10">
    <location>
        <position position="295"/>
    </location>
</feature>
<dbReference type="InterPro" id="IPR001878">
    <property type="entry name" value="Znf_CCHC"/>
</dbReference>
<dbReference type="InterPro" id="IPR057285">
    <property type="entry name" value="Pre-PUA_NSUN2"/>
</dbReference>
<dbReference type="Pfam" id="PF01189">
    <property type="entry name" value="Methyltr_RsmB-F"/>
    <property type="match status" value="1"/>
</dbReference>
<dbReference type="AlphaFoldDB" id="A0A6G0WN06"/>
<feature type="domain" description="SAM-dependent MTase RsmB/NOP-type" evidence="12">
    <location>
        <begin position="36"/>
        <end position="421"/>
    </location>
</feature>
<reference evidence="13 14" key="1">
    <citation type="submission" date="2019-07" db="EMBL/GenBank/DDBJ databases">
        <title>Genomics analysis of Aphanomyces spp. identifies a new class of oomycete effector associated with host adaptation.</title>
        <authorList>
            <person name="Gaulin E."/>
        </authorList>
    </citation>
    <scope>NUCLEOTIDE SEQUENCE [LARGE SCALE GENOMIC DNA]</scope>
    <source>
        <strain evidence="13 14">ATCC 201684</strain>
    </source>
</reference>
<accession>A0A6G0WN06</accession>
<evidence type="ECO:0000256" key="7">
    <source>
        <dbReference type="ARBA" id="ARBA00022833"/>
    </source>
</evidence>
<dbReference type="GO" id="GO:0001510">
    <property type="term" value="P:RNA methylation"/>
    <property type="evidence" value="ECO:0007669"/>
    <property type="project" value="InterPro"/>
</dbReference>
<feature type="binding site" evidence="10">
    <location>
        <begin position="160"/>
        <end position="166"/>
    </location>
    <ligand>
        <name>S-adenosyl-L-methionine</name>
        <dbReference type="ChEBI" id="CHEBI:59789"/>
    </ligand>
</feature>
<evidence type="ECO:0000256" key="9">
    <source>
        <dbReference type="PROSITE-ProRule" id="PRU00047"/>
    </source>
</evidence>
<evidence type="ECO:0000313" key="14">
    <source>
        <dbReference type="Proteomes" id="UP000481153"/>
    </source>
</evidence>
<evidence type="ECO:0000256" key="1">
    <source>
        <dbReference type="ARBA" id="ARBA00007494"/>
    </source>
</evidence>
<dbReference type="InterPro" id="IPR018314">
    <property type="entry name" value="RsmB/NOL1/NOP2-like_CS"/>
</dbReference>
<evidence type="ECO:0000256" key="8">
    <source>
        <dbReference type="ARBA" id="ARBA00022884"/>
    </source>
</evidence>
<dbReference type="PANTHER" id="PTHR22808:SF1">
    <property type="entry name" value="RNA CYTOSINE-C(5)-METHYLTRANSFERASE NSUN2-RELATED"/>
    <property type="match status" value="1"/>
</dbReference>
<dbReference type="SUPFAM" id="SSF53335">
    <property type="entry name" value="S-adenosyl-L-methionine-dependent methyltransferases"/>
    <property type="match status" value="1"/>
</dbReference>
<keyword evidence="4 10" id="KW-0949">S-adenosyl-L-methionine</keyword>
<dbReference type="Gene3D" id="3.40.50.150">
    <property type="entry name" value="Vaccinia Virus protein VP39"/>
    <property type="match status" value="1"/>
</dbReference>
<evidence type="ECO:0000256" key="2">
    <source>
        <dbReference type="ARBA" id="ARBA00022603"/>
    </source>
</evidence>
<proteinExistence type="inferred from homology"/>
<evidence type="ECO:0000259" key="11">
    <source>
        <dbReference type="PROSITE" id="PS50158"/>
    </source>
</evidence>
<dbReference type="PROSITE" id="PS50158">
    <property type="entry name" value="ZF_CCHC"/>
    <property type="match status" value="1"/>
</dbReference>
<keyword evidence="14" id="KW-1185">Reference proteome</keyword>
<evidence type="ECO:0000256" key="3">
    <source>
        <dbReference type="ARBA" id="ARBA00022679"/>
    </source>
</evidence>
<dbReference type="InterPro" id="IPR036875">
    <property type="entry name" value="Znf_CCHC_sf"/>
</dbReference>
<dbReference type="InterPro" id="IPR029063">
    <property type="entry name" value="SAM-dependent_MTases_sf"/>
</dbReference>
<keyword evidence="5" id="KW-0479">Metal-binding</keyword>
<evidence type="ECO:0000259" key="12">
    <source>
        <dbReference type="PROSITE" id="PS51686"/>
    </source>
</evidence>
<protein>
    <recommendedName>
        <fullName evidence="15">SAM-dependent MTase RsmB/NOP-type domain-containing protein</fullName>
    </recommendedName>
</protein>
<evidence type="ECO:0008006" key="15">
    <source>
        <dbReference type="Google" id="ProtNLM"/>
    </source>
</evidence>
<dbReference type="PRINTS" id="PR02008">
    <property type="entry name" value="RCMTFAMILY"/>
</dbReference>
<dbReference type="PROSITE" id="PS51686">
    <property type="entry name" value="SAM_MT_RSMB_NOP"/>
    <property type="match status" value="1"/>
</dbReference>
<evidence type="ECO:0000256" key="6">
    <source>
        <dbReference type="ARBA" id="ARBA00022771"/>
    </source>
</evidence>
<dbReference type="GO" id="GO:0003723">
    <property type="term" value="F:RNA binding"/>
    <property type="evidence" value="ECO:0007669"/>
    <property type="project" value="UniProtKB-UniRule"/>
</dbReference>
<keyword evidence="6 9" id="KW-0863">Zinc-finger</keyword>
<evidence type="ECO:0000313" key="13">
    <source>
        <dbReference type="EMBL" id="KAF0728706.1"/>
    </source>
</evidence>
<comment type="caution">
    <text evidence="13">The sequence shown here is derived from an EMBL/GenBank/DDBJ whole genome shotgun (WGS) entry which is preliminary data.</text>
</comment>
<keyword evidence="8 10" id="KW-0694">RNA-binding</keyword>
<dbReference type="VEuPathDB" id="FungiDB:AeMF1_002482"/>